<keyword evidence="2" id="KW-0596">Phosphopantetheine</keyword>
<dbReference type="NCBIfam" id="TIGR01733">
    <property type="entry name" value="AA-adenyl-dom"/>
    <property type="match status" value="2"/>
</dbReference>
<evidence type="ECO:0000313" key="7">
    <source>
        <dbReference type="Proteomes" id="UP000500953"/>
    </source>
</evidence>
<dbReference type="Gene3D" id="3.30.300.30">
    <property type="match status" value="2"/>
</dbReference>
<dbReference type="GO" id="GO:0031177">
    <property type="term" value="F:phosphopantetheine binding"/>
    <property type="evidence" value="ECO:0007669"/>
    <property type="project" value="TreeGrafter"/>
</dbReference>
<dbReference type="SUPFAM" id="SSF53474">
    <property type="entry name" value="alpha/beta-Hydrolases"/>
    <property type="match status" value="1"/>
</dbReference>
<dbReference type="PROSITE" id="PS00455">
    <property type="entry name" value="AMP_BINDING"/>
    <property type="match status" value="2"/>
</dbReference>
<gene>
    <name evidence="6" type="ORF">F6W96_24685</name>
</gene>
<dbReference type="GO" id="GO:0003824">
    <property type="term" value="F:catalytic activity"/>
    <property type="evidence" value="ECO:0007669"/>
    <property type="project" value="InterPro"/>
</dbReference>
<dbReference type="Proteomes" id="UP000500953">
    <property type="component" value="Chromosome"/>
</dbReference>
<dbReference type="GO" id="GO:0044550">
    <property type="term" value="P:secondary metabolite biosynthetic process"/>
    <property type="evidence" value="ECO:0007669"/>
    <property type="project" value="UniProtKB-ARBA"/>
</dbReference>
<accession>A0A6G9Z619</accession>
<dbReference type="PANTHER" id="PTHR45527">
    <property type="entry name" value="NONRIBOSOMAL PEPTIDE SYNTHETASE"/>
    <property type="match status" value="1"/>
</dbReference>
<dbReference type="PANTHER" id="PTHR45527:SF14">
    <property type="entry name" value="PLIPASTATIN SYNTHASE SUBUNIT B"/>
    <property type="match status" value="1"/>
</dbReference>
<evidence type="ECO:0000256" key="4">
    <source>
        <dbReference type="SAM" id="MobiDB-lite"/>
    </source>
</evidence>
<name>A0A6G9Z619_9NOCA</name>
<dbReference type="GO" id="GO:0043041">
    <property type="term" value="P:amino acid activation for nonribosomal peptide biosynthetic process"/>
    <property type="evidence" value="ECO:0007669"/>
    <property type="project" value="TreeGrafter"/>
</dbReference>
<dbReference type="Pfam" id="PF00501">
    <property type="entry name" value="AMP-binding"/>
    <property type="match status" value="2"/>
</dbReference>
<dbReference type="InterPro" id="IPR045851">
    <property type="entry name" value="AMP-bd_C_sf"/>
</dbReference>
<evidence type="ECO:0000256" key="3">
    <source>
        <dbReference type="ARBA" id="ARBA00022553"/>
    </source>
</evidence>
<dbReference type="InterPro" id="IPR001031">
    <property type="entry name" value="Thioesterase"/>
</dbReference>
<dbReference type="SUPFAM" id="SSF52777">
    <property type="entry name" value="CoA-dependent acyltransferases"/>
    <property type="match status" value="4"/>
</dbReference>
<evidence type="ECO:0000256" key="2">
    <source>
        <dbReference type="ARBA" id="ARBA00022450"/>
    </source>
</evidence>
<feature type="domain" description="Carrier" evidence="5">
    <location>
        <begin position="963"/>
        <end position="1037"/>
    </location>
</feature>
<dbReference type="GO" id="GO:0008610">
    <property type="term" value="P:lipid biosynthetic process"/>
    <property type="evidence" value="ECO:0007669"/>
    <property type="project" value="UniProtKB-ARBA"/>
</dbReference>
<dbReference type="Gene3D" id="3.40.50.1820">
    <property type="entry name" value="alpha/beta hydrolase"/>
    <property type="match status" value="1"/>
</dbReference>
<evidence type="ECO:0000256" key="1">
    <source>
        <dbReference type="ARBA" id="ARBA00001957"/>
    </source>
</evidence>
<dbReference type="FunFam" id="3.40.50.980:FF:000001">
    <property type="entry name" value="Non-ribosomal peptide synthetase"/>
    <property type="match status" value="1"/>
</dbReference>
<dbReference type="InterPro" id="IPR010071">
    <property type="entry name" value="AA_adenyl_dom"/>
</dbReference>
<keyword evidence="3" id="KW-0597">Phosphoprotein</keyword>
<dbReference type="PRINTS" id="PR00154">
    <property type="entry name" value="AMPBINDING"/>
</dbReference>
<dbReference type="NCBIfam" id="NF003417">
    <property type="entry name" value="PRK04813.1"/>
    <property type="match status" value="2"/>
</dbReference>
<dbReference type="SUPFAM" id="SSF47336">
    <property type="entry name" value="ACP-like"/>
    <property type="match status" value="2"/>
</dbReference>
<proteinExistence type="predicted"/>
<dbReference type="Gene3D" id="2.30.38.10">
    <property type="entry name" value="Luciferase, Domain 3"/>
    <property type="match status" value="2"/>
</dbReference>
<evidence type="ECO:0000313" key="6">
    <source>
        <dbReference type="EMBL" id="QIS21039.1"/>
    </source>
</evidence>
<dbReference type="EMBL" id="CP046173">
    <property type="protein sequence ID" value="QIS21039.1"/>
    <property type="molecule type" value="Genomic_DNA"/>
</dbReference>
<dbReference type="Gene3D" id="1.10.1200.10">
    <property type="entry name" value="ACP-like"/>
    <property type="match status" value="2"/>
</dbReference>
<dbReference type="InterPro" id="IPR025110">
    <property type="entry name" value="AMP-bd_C"/>
</dbReference>
<dbReference type="InterPro" id="IPR006162">
    <property type="entry name" value="Ppantetheine_attach_site"/>
</dbReference>
<dbReference type="Gene3D" id="3.40.50.980">
    <property type="match status" value="4"/>
</dbReference>
<dbReference type="GO" id="GO:0005829">
    <property type="term" value="C:cytosol"/>
    <property type="evidence" value="ECO:0007669"/>
    <property type="project" value="TreeGrafter"/>
</dbReference>
<dbReference type="Gene3D" id="3.30.559.30">
    <property type="entry name" value="Nonribosomal peptide synthetase, condensation domain"/>
    <property type="match status" value="2"/>
</dbReference>
<dbReference type="InterPro" id="IPR029058">
    <property type="entry name" value="AB_hydrolase_fold"/>
</dbReference>
<comment type="cofactor">
    <cofactor evidence="1">
        <name>pantetheine 4'-phosphate</name>
        <dbReference type="ChEBI" id="CHEBI:47942"/>
    </cofactor>
</comment>
<organism evidence="6 7">
    <name type="scientific">Nocardia terpenica</name>
    <dbReference type="NCBI Taxonomy" id="455432"/>
    <lineage>
        <taxon>Bacteria</taxon>
        <taxon>Bacillati</taxon>
        <taxon>Actinomycetota</taxon>
        <taxon>Actinomycetes</taxon>
        <taxon>Mycobacteriales</taxon>
        <taxon>Nocardiaceae</taxon>
        <taxon>Nocardia</taxon>
    </lineage>
</organism>
<dbReference type="InterPro" id="IPR036736">
    <property type="entry name" value="ACP-like_sf"/>
</dbReference>
<feature type="domain" description="Carrier" evidence="5">
    <location>
        <begin position="2026"/>
        <end position="2101"/>
    </location>
</feature>
<dbReference type="FunFam" id="2.30.38.10:FF:000001">
    <property type="entry name" value="Non-ribosomal peptide synthetase PvdI"/>
    <property type="match status" value="1"/>
</dbReference>
<dbReference type="Pfam" id="PF00975">
    <property type="entry name" value="Thioesterase"/>
    <property type="match status" value="1"/>
</dbReference>
<dbReference type="RefSeq" id="WP_167488346.1">
    <property type="nucleotide sequence ID" value="NZ_CP046173.1"/>
</dbReference>
<protein>
    <submittedName>
        <fullName evidence="6">Amino acid adenylation domain-containing protein</fullName>
    </submittedName>
</protein>
<dbReference type="InterPro" id="IPR020845">
    <property type="entry name" value="AMP-binding_CS"/>
</dbReference>
<dbReference type="PROSITE" id="PS00012">
    <property type="entry name" value="PHOSPHOPANTETHEINE"/>
    <property type="match status" value="1"/>
</dbReference>
<dbReference type="UniPathway" id="UPA00011"/>
<dbReference type="InterPro" id="IPR020459">
    <property type="entry name" value="AMP-binding"/>
</dbReference>
<dbReference type="PROSITE" id="PS50075">
    <property type="entry name" value="CARRIER"/>
    <property type="match status" value="2"/>
</dbReference>
<feature type="region of interest" description="Disordered" evidence="4">
    <location>
        <begin position="942"/>
        <end position="965"/>
    </location>
</feature>
<dbReference type="InterPro" id="IPR020802">
    <property type="entry name" value="TesA-like"/>
</dbReference>
<dbReference type="InterPro" id="IPR000873">
    <property type="entry name" value="AMP-dep_synth/lig_dom"/>
</dbReference>
<dbReference type="InterPro" id="IPR023213">
    <property type="entry name" value="CAT-like_dom_sf"/>
</dbReference>
<dbReference type="SUPFAM" id="SSF56801">
    <property type="entry name" value="Acetyl-CoA synthetase-like"/>
    <property type="match status" value="2"/>
</dbReference>
<dbReference type="InterPro" id="IPR009081">
    <property type="entry name" value="PP-bd_ACP"/>
</dbReference>
<reference evidence="6 7" key="1">
    <citation type="journal article" date="2019" name="ACS Chem. Biol.">
        <title>Identification and Mobilization of a Cryptic Antibiotic Biosynthesis Gene Locus from a Human-Pathogenic Nocardia Isolate.</title>
        <authorList>
            <person name="Herisse M."/>
            <person name="Ishida K."/>
            <person name="Porter J.L."/>
            <person name="Howden B."/>
            <person name="Hertweck C."/>
            <person name="Stinear T.P."/>
            <person name="Pidot S.J."/>
        </authorList>
    </citation>
    <scope>NUCLEOTIDE SEQUENCE [LARGE SCALE GENOMIC DNA]</scope>
    <source>
        <strain evidence="6 7">AUSMDU00012715</strain>
    </source>
</reference>
<dbReference type="FunFam" id="3.30.300.30:FF:000010">
    <property type="entry name" value="Enterobactin synthetase component F"/>
    <property type="match status" value="1"/>
</dbReference>
<dbReference type="Gene3D" id="3.30.559.10">
    <property type="entry name" value="Chloramphenicol acetyltransferase-like domain"/>
    <property type="match status" value="2"/>
</dbReference>
<dbReference type="Pfam" id="PF00550">
    <property type="entry name" value="PP-binding"/>
    <property type="match status" value="2"/>
</dbReference>
<dbReference type="Pfam" id="PF13193">
    <property type="entry name" value="AMP-binding_C"/>
    <property type="match status" value="2"/>
</dbReference>
<dbReference type="Pfam" id="PF00668">
    <property type="entry name" value="Condensation"/>
    <property type="match status" value="2"/>
</dbReference>
<evidence type="ECO:0000259" key="5">
    <source>
        <dbReference type="PROSITE" id="PS50075"/>
    </source>
</evidence>
<sequence>MVPTDRSEVFLLNGYQRDIWAAELRNPGGPQFNVVVHESLAGRVDIERLGECVRRAVGLRDAFGLRFEEDEAGNPQARRVSGADAAPVVVDLSGDVDPGAAVRQWCADRLGEGFDLRSGQPLYRVAILVESATATHLFFETHHLVSDSWGLNVLTSEILTDYETGAAAADAPSYAESVDDYETYRNSPEYQRDRDFYRDYLDGAAPALFSRTGVGRADRGRCSFVIEDKFVRRILEDDMSPFAYLAAALAICLGRVHRAEEIVVGVPFLNRRGDRQRDLVAQFANNLPLRVPTTEEVSLNELAGRIGTTVRALREHERLPFGEILRALPASGGDRRQLFDVTLSYLHFPRPQAISGVAVTTTMMAPVHDAHALSIMVQAFDGEQQLRVDLDYARDVFDGDFSAEALGVHVTELIRQGLEVGELPTKYLSMLTDDEYENAVRGNQGALVEYSSEKTLHRSFTEQAARTPEAAAVVDDASGDTVTYRQLERRSNQVARALRAAGVGPGERVAIMARRGPELLPGLLGILKAGGAYVPVDPSYPPDRIRMLLTDCAPAAVLTSAGVDPGAELPAVLRIADLWHGSDDALTPTGTAEDVAYVIYTSGSTGRPKGVMVEHHAVANRLMWMQRRYPIGPGDTLLQKTPTSFDVSVWELFWWGQTGARVALLPPGAEKDPREIVRAVREHAVTAVHFVPSMLGPFLDTLAEDPALRRAVASLRYVFCSGEALPAERVNQFHRIFGERTVLVNLYGPTEAAVDVTAFECPSAVTGPVTRVPIGTPVENTAVYVLGKHDRPQPVGVPGELCIGGVQVARGYLDRPDLTAQRFGADPFRPAGRLYRTGDLGRFLADGTIEYLGRIDDQVKIRGNRVELGEVQNALVALADIRDAVVIDRESADRGRILIAYYVADREQDSLDLRARLAESLPDYMIPSHFVRIDRVPLTPNGKADRRRLPELSGEAVGGGDDEPRDEREATLARIWAQVLGVQRVGIHSDYFAVGGDSITMLRVRVLAERAGIRFGLDEFVANPTVAALAALGDAAAEPEPRPALAPFALVSHVDRARLGAYEDAYPVTRLQLGLLFHSRERQGSATYRDVFRYSLELPWNDEVFRTCFDALVARHPALRSSFDLGGYSEPLQIVHRAIDPAVDVVDLCDAPQESAEARIHDHIEQRRHYDYRFERPGLHHLRAFLLPGTVELVLSFHHAILDGGSVANLVSELLRDYTYALGLHADPVQRKQLPSPALYVVEERRAEASQRSRDHWRTELRDADPVRLEGFRPHEPADGAQALVVRDLTLDADLTAAVHAIARSRRVPVKSVLFAAHVTLLRVFGGRDDVTTGLVTHGRPEVEDAEHVCGLFLNTVPVRARTTPRTWFDTVHEVLACERDAYPHRRVPLAVIQGDTGHSQLVDTAFNFIHFRQLGDVFQLPGIADRGFLAREETNFALLINAMLGPADDGIRVRIDGSPRLFTEAQGDLYADTFVRILRAIAERPDEPADRSVFAPAIDGPRPARPHADVVRAFLSHARHTPAVEALVAADEVWTYADVELRSARIARSLVRSGARPGDRIGIAMARSPRSVVARLAVARAGCSAVPLDVSYPPERLRYMIEQSAPSHIVAEDEHAHLFGDATVTSYDALLDLSHDRDDDTVALPEISPGDEAYLLFTSGSTGQPKAVAMPHRSLANLVAWQNGIASGAVGGRTLHYAPLSFDVSFQEMYSTLCGGGALVIAPDDLRRDMPELLRFIDREAVERVYMPFVALQRLAEAADTLGITPRGLRIVCSSGEQLRLTDELRRFCAALGPDLVLENQYGPTETHVAAAYGMTGDAAAFPDLPPIGRPIDGAQVLVLDDRGRPVPVGAKGEIFLGGAVLADGYAGRPALTEERFVPNPHGRPGERLYRTGDLGMLLSDGSVVTLGRADRQVKIRGYRVEPAEAELAIAEAAAATAAAIGEIAVVPRRDRAGDAFLAAFLVGDAERTDLTALGRRLRERLPDYLVPTHYEWISAIPLTPSGKRDDAALRDAPLTRIAAADRVAPRDDYERALAEILVELLGVPDIGVHDNLFDLGATSVTAMRTVVLVEHRFGVGIPLSRFITSPTIADLAIGLRDSDVRAAEGHAGFDPLVTIKPDGDRTPLFYVHPMGGNVLCYVPFARHLPADRPFYAFQAAGSDSGTQPVRGVERLAADYIAAMRRVQPAGPYHIGGWSFGGFVAFEMARQLRAAGESIGSLILLDTTALNPDRSSWTDDEALLGWFFWELLWLQRGGNSPEIRIPAELRSLEEKFEFMTELAVAEGVLPKDSSGAVVRRLFRLYEANWRAAFDYHPEVVDQDMALVRAKEPLPSVLRSMHTAIDSMHTDPANGWGRRTSGRLTVLEVEGDHLTLMEEPYIAATVDAIITTVTANSEQAEEI</sequence>
<dbReference type="FunFam" id="3.40.50.12780:FF:000012">
    <property type="entry name" value="Non-ribosomal peptide synthetase"/>
    <property type="match status" value="1"/>
</dbReference>
<dbReference type="CDD" id="cd05930">
    <property type="entry name" value="A_NRPS"/>
    <property type="match status" value="1"/>
</dbReference>
<dbReference type="SMART" id="SM00824">
    <property type="entry name" value="PKS_TE"/>
    <property type="match status" value="1"/>
</dbReference>
<dbReference type="FunFam" id="3.40.50.980:FF:000002">
    <property type="entry name" value="Enterobactin synthetase component F"/>
    <property type="match status" value="1"/>
</dbReference>
<dbReference type="InterPro" id="IPR001242">
    <property type="entry name" value="Condensation_dom"/>
</dbReference>